<evidence type="ECO:0000256" key="2">
    <source>
        <dbReference type="ARBA" id="ARBA00022737"/>
    </source>
</evidence>
<feature type="domain" description="Sushi" evidence="6">
    <location>
        <begin position="910"/>
        <end position="969"/>
    </location>
</feature>
<protein>
    <submittedName>
        <fullName evidence="7">Sushi, von Willebrand factor type A, EGF and pentraxin domain-containing protein 1</fullName>
    </submittedName>
</protein>
<dbReference type="Gene3D" id="2.10.70.10">
    <property type="entry name" value="Complement Module, domain 1"/>
    <property type="match status" value="11"/>
</dbReference>
<dbReference type="InterPro" id="IPR036179">
    <property type="entry name" value="Ig-like_dom_sf"/>
</dbReference>
<keyword evidence="3 5" id="KW-1015">Disulfide bond</keyword>
<dbReference type="SMART" id="SM00032">
    <property type="entry name" value="CCP"/>
    <property type="match status" value="12"/>
</dbReference>
<feature type="disulfide bond" evidence="5">
    <location>
        <begin position="25"/>
        <end position="52"/>
    </location>
</feature>
<feature type="domain" description="Sushi" evidence="6">
    <location>
        <begin position="345"/>
        <end position="410"/>
    </location>
</feature>
<dbReference type="AlphaFoldDB" id="A0A087URR3"/>
<evidence type="ECO:0000313" key="7">
    <source>
        <dbReference type="EMBL" id="KFM80052.1"/>
    </source>
</evidence>
<dbReference type="InterPro" id="IPR035976">
    <property type="entry name" value="Sushi/SCR/CCP_sf"/>
</dbReference>
<keyword evidence="1 5" id="KW-0768">Sushi</keyword>
<name>A0A087URR3_STEMI</name>
<dbReference type="InterPro" id="IPR000436">
    <property type="entry name" value="Sushi_SCR_CCP_dom"/>
</dbReference>
<feature type="domain" description="Sushi" evidence="6">
    <location>
        <begin position="851"/>
        <end position="908"/>
    </location>
</feature>
<dbReference type="SUPFAM" id="SSF57535">
    <property type="entry name" value="Complement control module/SCR domain"/>
    <property type="match status" value="11"/>
</dbReference>
<dbReference type="SUPFAM" id="SSF48726">
    <property type="entry name" value="Immunoglobulin"/>
    <property type="match status" value="1"/>
</dbReference>
<dbReference type="PANTHER" id="PTHR19325:SF575">
    <property type="entry name" value="LOCOMOTION-RELATED PROTEIN HIKARU GENKI"/>
    <property type="match status" value="1"/>
</dbReference>
<organism evidence="7 8">
    <name type="scientific">Stegodyphus mimosarum</name>
    <name type="common">African social velvet spider</name>
    <dbReference type="NCBI Taxonomy" id="407821"/>
    <lineage>
        <taxon>Eukaryota</taxon>
        <taxon>Metazoa</taxon>
        <taxon>Ecdysozoa</taxon>
        <taxon>Arthropoda</taxon>
        <taxon>Chelicerata</taxon>
        <taxon>Arachnida</taxon>
        <taxon>Araneae</taxon>
        <taxon>Araneomorphae</taxon>
        <taxon>Entelegynae</taxon>
        <taxon>Eresoidea</taxon>
        <taxon>Eresidae</taxon>
        <taxon>Stegodyphus</taxon>
    </lineage>
</organism>
<evidence type="ECO:0000256" key="5">
    <source>
        <dbReference type="PROSITE-ProRule" id="PRU00302"/>
    </source>
</evidence>
<feature type="domain" description="Sushi" evidence="6">
    <location>
        <begin position="411"/>
        <end position="475"/>
    </location>
</feature>
<sequence>MPMDVTNGQVVYSSQSYKSIAKYECLYGFRLVGPSTRVCEANKQWEGEEPYCEEIKCGNPGILHNGYVKGTSTRFGTVIYFSCLENMTFVGESATTTCQHDGTWSHPVPKCMAPCPVPVIEHGRVTNYAPDDKVGHGNHTTVDCVAQYELRYNNTPATCNNGSWTHIPSCIPARCKTLPKRPRHGMVIAPKTDHGMKALYRCKDGYKLEGPNVTECSFGRWTGETPSCNETYCPFPGTLINGRILLVGHMGMYDYRPYVRKITNNRQIMYECDRHYTLGEGPPGATCVDGRWSPEEKPKCVRGSHPQVRWDRSVREKREVAIRRQRRLDITKTKWKKRGKRKQKSLCKAVEATPWMEVKVLRKGRGSNALASRGAVIQVTCGGGYSLNIGNRTARCIAGRWKPRKPECVTTPCKVPHTQNGIYHHFDQEVTTKNYIEHREVINLSCEDGFQLMGPEAIRCWYGEWAVNKMPKCLPGPCELQDITHGSYLDGYRTGLTISHGSSIRYSCDEDFAKAVPDPVQCLEGKLRPDIPKCMPVGSRKKGYVYAPENMLMSRTGTMSPDTLDTANFGNLCTLPERLHNTLLYRGSTFVEPTNSAGILATASFRRQKLPSGGANRYFPNGTEVLFKCLSAYSGKKTTWKIVCQDGVWVGRPHNCDTRIHPPPNDHNRNKSCIFRRPNPDVVAFVNDKKLNVDISKFPPGTEVVYRCSDIGKYSFEGSIRRRCMGGQWTGSEPICLGLSQEYDYAQKAPTILFRHQIGQIAQSNDGKLIVYPGTVLHLECLWIRKYGTPHWEVSHKNRKYPEGWTNEPGRDSQLEYRLSIYHAKTEDSGLFTCVTPMGHQHAVEIVVSAVHCKPIPEIGGLILSTSVTKMNVKVVFSCEPGRKLNGFEQATCLPSGQWSAKPPVCQKVPLCPYPGTSKGATISNVKFYYEISETIVFGCKDGYKIQGRNVLQCLDEGRWSGTVPTCHLVKKG</sequence>
<dbReference type="PANTHER" id="PTHR19325">
    <property type="entry name" value="COMPLEMENT COMPONENT-RELATED SUSHI DOMAIN-CONTAINING"/>
    <property type="match status" value="1"/>
</dbReference>
<proteinExistence type="predicted"/>
<dbReference type="Proteomes" id="UP000054359">
    <property type="component" value="Unassembled WGS sequence"/>
</dbReference>
<dbReference type="OMA" id="YFSCLEN"/>
<feature type="non-terminal residue" evidence="7">
    <location>
        <position position="973"/>
    </location>
</feature>
<evidence type="ECO:0000259" key="6">
    <source>
        <dbReference type="PROSITE" id="PS50923"/>
    </source>
</evidence>
<keyword evidence="2" id="KW-0677">Repeat</keyword>
<dbReference type="EMBL" id="KK121238">
    <property type="protein sequence ID" value="KFM80052.1"/>
    <property type="molecule type" value="Genomic_DNA"/>
</dbReference>
<reference evidence="7 8" key="1">
    <citation type="submission" date="2013-11" db="EMBL/GenBank/DDBJ databases">
        <title>Genome sequencing of Stegodyphus mimosarum.</title>
        <authorList>
            <person name="Bechsgaard J."/>
        </authorList>
    </citation>
    <scope>NUCLEOTIDE SEQUENCE [LARGE SCALE GENOMIC DNA]</scope>
</reference>
<feature type="domain" description="Sushi" evidence="6">
    <location>
        <begin position="231"/>
        <end position="302"/>
    </location>
</feature>
<accession>A0A087URR3</accession>
<dbReference type="PROSITE" id="PS50923">
    <property type="entry name" value="SUSHI"/>
    <property type="match status" value="9"/>
</dbReference>
<comment type="caution">
    <text evidence="5">Lacks conserved residue(s) required for the propagation of feature annotation.</text>
</comment>
<feature type="domain" description="Sushi" evidence="6">
    <location>
        <begin position="55"/>
        <end position="113"/>
    </location>
</feature>
<keyword evidence="4" id="KW-0325">Glycoprotein</keyword>
<dbReference type="OrthoDB" id="5804959at2759"/>
<feature type="disulfide bond" evidence="5">
    <location>
        <begin position="940"/>
        <end position="967"/>
    </location>
</feature>
<evidence type="ECO:0000313" key="8">
    <source>
        <dbReference type="Proteomes" id="UP000054359"/>
    </source>
</evidence>
<dbReference type="InterPro" id="IPR050350">
    <property type="entry name" value="Compl-Cell_Adhes-Reg"/>
</dbReference>
<feature type="domain" description="Sushi" evidence="6">
    <location>
        <begin position="1"/>
        <end position="54"/>
    </location>
</feature>
<gene>
    <name evidence="7" type="ORF">X975_11765</name>
</gene>
<dbReference type="CDD" id="cd00033">
    <property type="entry name" value="CCP"/>
    <property type="match status" value="8"/>
</dbReference>
<feature type="disulfide bond" evidence="5">
    <location>
        <begin position="879"/>
        <end position="906"/>
    </location>
</feature>
<keyword evidence="8" id="KW-1185">Reference proteome</keyword>
<feature type="domain" description="Sushi" evidence="6">
    <location>
        <begin position="173"/>
        <end position="230"/>
    </location>
</feature>
<dbReference type="Pfam" id="PF00084">
    <property type="entry name" value="Sushi"/>
    <property type="match status" value="9"/>
</dbReference>
<dbReference type="STRING" id="407821.A0A087URR3"/>
<feature type="disulfide bond" evidence="5">
    <location>
        <begin position="446"/>
        <end position="473"/>
    </location>
</feature>
<feature type="disulfide bond" evidence="5">
    <location>
        <begin position="381"/>
        <end position="408"/>
    </location>
</feature>
<evidence type="ECO:0000256" key="1">
    <source>
        <dbReference type="ARBA" id="ARBA00022659"/>
    </source>
</evidence>
<feature type="domain" description="Sushi" evidence="6">
    <location>
        <begin position="671"/>
        <end position="738"/>
    </location>
</feature>
<evidence type="ECO:0000256" key="4">
    <source>
        <dbReference type="ARBA" id="ARBA00023180"/>
    </source>
</evidence>
<evidence type="ECO:0000256" key="3">
    <source>
        <dbReference type="ARBA" id="ARBA00023157"/>
    </source>
</evidence>